<dbReference type="RefSeq" id="WP_119425519.1">
    <property type="nucleotide sequence ID" value="NZ_QQXK01000028.1"/>
</dbReference>
<keyword evidence="1" id="KW-1133">Transmembrane helix</keyword>
<dbReference type="PANTHER" id="PTHR36840:SF1">
    <property type="entry name" value="BLL5714 PROTEIN"/>
    <property type="match status" value="1"/>
</dbReference>
<feature type="transmembrane region" description="Helical" evidence="1">
    <location>
        <begin position="258"/>
        <end position="279"/>
    </location>
</feature>
<feature type="transmembrane region" description="Helical" evidence="1">
    <location>
        <begin position="361"/>
        <end position="379"/>
    </location>
</feature>
<feature type="transmembrane region" description="Helical" evidence="1">
    <location>
        <begin position="128"/>
        <end position="145"/>
    </location>
</feature>
<evidence type="ECO:0000256" key="1">
    <source>
        <dbReference type="SAM" id="Phobius"/>
    </source>
</evidence>
<sequence length="426" mass="45470">MSIVDGHYRHGLRRMRGRSITEHGRTATPLELLFDLTFVAAFGVAGNELAHAIAVGHPGPGALGFSAAMVALVWAWINFTWFASAFDTDDWLFRALTMVQMVGVIVLAIGLPAMFASIDHGEVFDNRVMVAGYVVMRVGLILQWLRAATSDPTYRVAALSYAGFVGAAQIGWIVVAIVPFTVPQATVAFVILMLIELGGPITAEIKGAKKGGGATPWHPHHIAERYALLAIIALGETVFGTLASATEISTAQGWSFDAIVVVASGIALSFAMWWTYFLVPHGEVLAARRTKAFPWGYGHIVLFGAIAAVGAGLHVVGYAYDEHYHLSSTTVTLSIAIPVLLFFVSLYLLHSWLISHFTSNAPLQAIVLLLPVAAVGLSLLGAPLWVSILVVLAAPMLIIVSYELGAWRALDAALARATAPVPDGAR</sequence>
<name>A0A399JB08_9MICC</name>
<reference evidence="2 3" key="1">
    <citation type="submission" date="2018-07" db="EMBL/GenBank/DDBJ databases">
        <title>Arthrobacter sp. nov., isolated from raw cow's milk with high bacterial count.</title>
        <authorList>
            <person name="Hahne J."/>
            <person name="Isele D."/>
            <person name="Lipski A."/>
        </authorList>
    </citation>
    <scope>NUCLEOTIDE SEQUENCE [LARGE SCALE GENOMIC DNA]</scope>
    <source>
        <strain evidence="2 3">JZ R-35</strain>
    </source>
</reference>
<gene>
    <name evidence="2" type="ORF">DWB68_12825</name>
</gene>
<dbReference type="EMBL" id="QQXK01000028">
    <property type="protein sequence ID" value="RII41399.1"/>
    <property type="molecule type" value="Genomic_DNA"/>
</dbReference>
<accession>A0A399JB08</accession>
<keyword evidence="1" id="KW-0472">Membrane</keyword>
<evidence type="ECO:0000313" key="2">
    <source>
        <dbReference type="EMBL" id="RII41399.1"/>
    </source>
</evidence>
<dbReference type="Pfam" id="PF06772">
    <property type="entry name" value="LtrA"/>
    <property type="match status" value="1"/>
</dbReference>
<feature type="transmembrane region" description="Helical" evidence="1">
    <location>
        <begin position="326"/>
        <end position="349"/>
    </location>
</feature>
<keyword evidence="1" id="KW-0812">Transmembrane</keyword>
<feature type="transmembrane region" description="Helical" evidence="1">
    <location>
        <begin position="385"/>
        <end position="404"/>
    </location>
</feature>
<comment type="caution">
    <text evidence="2">The sequence shown here is derived from an EMBL/GenBank/DDBJ whole genome shotgun (WGS) entry which is preliminary data.</text>
</comment>
<feature type="transmembrane region" description="Helical" evidence="1">
    <location>
        <begin position="186"/>
        <end position="205"/>
    </location>
</feature>
<feature type="transmembrane region" description="Helical" evidence="1">
    <location>
        <begin position="95"/>
        <end position="116"/>
    </location>
</feature>
<protein>
    <submittedName>
        <fullName evidence="2">Low temperature requirement protein A</fullName>
    </submittedName>
</protein>
<feature type="transmembrane region" description="Helical" evidence="1">
    <location>
        <begin position="226"/>
        <end position="246"/>
    </location>
</feature>
<dbReference type="InterPro" id="IPR010640">
    <property type="entry name" value="Low_temperature_requirement_A"/>
</dbReference>
<dbReference type="PANTHER" id="PTHR36840">
    <property type="entry name" value="BLL5714 PROTEIN"/>
    <property type="match status" value="1"/>
</dbReference>
<feature type="transmembrane region" description="Helical" evidence="1">
    <location>
        <begin position="32"/>
        <end position="56"/>
    </location>
</feature>
<keyword evidence="3" id="KW-1185">Reference proteome</keyword>
<feature type="transmembrane region" description="Helical" evidence="1">
    <location>
        <begin position="300"/>
        <end position="320"/>
    </location>
</feature>
<feature type="transmembrane region" description="Helical" evidence="1">
    <location>
        <begin position="157"/>
        <end position="180"/>
    </location>
</feature>
<proteinExistence type="predicted"/>
<feature type="transmembrane region" description="Helical" evidence="1">
    <location>
        <begin position="62"/>
        <end position="83"/>
    </location>
</feature>
<dbReference type="AlphaFoldDB" id="A0A399JB08"/>
<evidence type="ECO:0000313" key="3">
    <source>
        <dbReference type="Proteomes" id="UP000265419"/>
    </source>
</evidence>
<dbReference type="Proteomes" id="UP000265419">
    <property type="component" value="Unassembled WGS sequence"/>
</dbReference>
<organism evidence="2 3">
    <name type="scientific">Galactobacter valiniphilus</name>
    <dbReference type="NCBI Taxonomy" id="2676122"/>
    <lineage>
        <taxon>Bacteria</taxon>
        <taxon>Bacillati</taxon>
        <taxon>Actinomycetota</taxon>
        <taxon>Actinomycetes</taxon>
        <taxon>Micrococcales</taxon>
        <taxon>Micrococcaceae</taxon>
        <taxon>Galactobacter</taxon>
    </lineage>
</organism>